<keyword evidence="6 9" id="KW-0408">Iron</keyword>
<sequence length="216" mass="24926">MHMSDPKHFTERDIQEEVDSFMFAGHDTTAVGTSWALYLLGLHPEVQDHILEELDLECGDDPDKPFEEECLKKLKYLECVIKEAQRLYPPAPFIGRQLQEDVKVNGFKIPKGATCMLVIYMLHRDPKSFPDPEIFNPDRFLPENCLNDIRLLMPFSAGPRSCIGQKFAMLEEKVMIANVVRNFRIRSVDQRDKLHLSAEMVLRSKGGIRLELIPRK</sequence>
<dbReference type="GO" id="GO:0016705">
    <property type="term" value="F:oxidoreductase activity, acting on paired donors, with incorporation or reduction of molecular oxygen"/>
    <property type="evidence" value="ECO:0007669"/>
    <property type="project" value="InterPro"/>
</dbReference>
<evidence type="ECO:0000256" key="4">
    <source>
        <dbReference type="ARBA" id="ARBA00022617"/>
    </source>
</evidence>
<name>A0A8X6XX65_9ARAC</name>
<comment type="subcellular location">
    <subcellularLocation>
        <location evidence="2">Endoplasmic reticulum membrane</location>
    </subcellularLocation>
</comment>
<evidence type="ECO:0000256" key="9">
    <source>
        <dbReference type="PIRSR" id="PIRSR602401-1"/>
    </source>
</evidence>
<evidence type="ECO:0000256" key="8">
    <source>
        <dbReference type="ARBA" id="ARBA00023136"/>
    </source>
</evidence>
<dbReference type="InterPro" id="IPR017972">
    <property type="entry name" value="Cyt_P450_CS"/>
</dbReference>
<organism evidence="11 12">
    <name type="scientific">Trichonephila inaurata madagascariensis</name>
    <dbReference type="NCBI Taxonomy" id="2747483"/>
    <lineage>
        <taxon>Eukaryota</taxon>
        <taxon>Metazoa</taxon>
        <taxon>Ecdysozoa</taxon>
        <taxon>Arthropoda</taxon>
        <taxon>Chelicerata</taxon>
        <taxon>Arachnida</taxon>
        <taxon>Araneae</taxon>
        <taxon>Araneomorphae</taxon>
        <taxon>Entelegynae</taxon>
        <taxon>Araneoidea</taxon>
        <taxon>Nephilidae</taxon>
        <taxon>Trichonephila</taxon>
        <taxon>Trichonephila inaurata</taxon>
    </lineage>
</organism>
<evidence type="ECO:0000256" key="6">
    <source>
        <dbReference type="ARBA" id="ARBA00023004"/>
    </source>
</evidence>
<evidence type="ECO:0000256" key="3">
    <source>
        <dbReference type="ARBA" id="ARBA00010617"/>
    </source>
</evidence>
<keyword evidence="12" id="KW-1185">Reference proteome</keyword>
<dbReference type="EMBL" id="BMAV01013934">
    <property type="protein sequence ID" value="GFY61930.1"/>
    <property type="molecule type" value="Genomic_DNA"/>
</dbReference>
<dbReference type="PRINTS" id="PR00385">
    <property type="entry name" value="P450"/>
</dbReference>
<dbReference type="InterPro" id="IPR001128">
    <property type="entry name" value="Cyt_P450"/>
</dbReference>
<dbReference type="SUPFAM" id="SSF48264">
    <property type="entry name" value="Cytochrome P450"/>
    <property type="match status" value="1"/>
</dbReference>
<proteinExistence type="inferred from homology"/>
<keyword evidence="4 9" id="KW-0349">Heme</keyword>
<reference evidence="11" key="1">
    <citation type="submission" date="2020-08" db="EMBL/GenBank/DDBJ databases">
        <title>Multicomponent nature underlies the extraordinary mechanical properties of spider dragline silk.</title>
        <authorList>
            <person name="Kono N."/>
            <person name="Nakamura H."/>
            <person name="Mori M."/>
            <person name="Yoshida Y."/>
            <person name="Ohtoshi R."/>
            <person name="Malay A.D."/>
            <person name="Moran D.A.P."/>
            <person name="Tomita M."/>
            <person name="Numata K."/>
            <person name="Arakawa K."/>
        </authorList>
    </citation>
    <scope>NUCLEOTIDE SEQUENCE</scope>
</reference>
<evidence type="ECO:0000256" key="10">
    <source>
        <dbReference type="RuleBase" id="RU000461"/>
    </source>
</evidence>
<dbReference type="PRINTS" id="PR00463">
    <property type="entry name" value="EP450I"/>
</dbReference>
<evidence type="ECO:0000256" key="5">
    <source>
        <dbReference type="ARBA" id="ARBA00022824"/>
    </source>
</evidence>
<dbReference type="GO" id="GO:0020037">
    <property type="term" value="F:heme binding"/>
    <property type="evidence" value="ECO:0007669"/>
    <property type="project" value="InterPro"/>
</dbReference>
<gene>
    <name evidence="11" type="primary">Cyp4c3</name>
    <name evidence="11" type="ORF">TNIN_9601</name>
</gene>
<evidence type="ECO:0000313" key="11">
    <source>
        <dbReference type="EMBL" id="GFY61930.1"/>
    </source>
</evidence>
<keyword evidence="8" id="KW-0472">Membrane</keyword>
<comment type="similarity">
    <text evidence="3 10">Belongs to the cytochrome P450 family.</text>
</comment>
<dbReference type="InterPro" id="IPR036396">
    <property type="entry name" value="Cyt_P450_sf"/>
</dbReference>
<accession>A0A8X6XX65</accession>
<dbReference type="Pfam" id="PF00067">
    <property type="entry name" value="p450"/>
    <property type="match status" value="1"/>
</dbReference>
<evidence type="ECO:0000256" key="2">
    <source>
        <dbReference type="ARBA" id="ARBA00004586"/>
    </source>
</evidence>
<evidence type="ECO:0000256" key="1">
    <source>
        <dbReference type="ARBA" id="ARBA00001971"/>
    </source>
</evidence>
<protein>
    <submittedName>
        <fullName evidence="11">Cytochrome P450 4c3</fullName>
    </submittedName>
</protein>
<feature type="binding site" description="axial binding residue" evidence="9">
    <location>
        <position position="162"/>
    </location>
    <ligand>
        <name>heme</name>
        <dbReference type="ChEBI" id="CHEBI:30413"/>
    </ligand>
    <ligandPart>
        <name>Fe</name>
        <dbReference type="ChEBI" id="CHEBI:18248"/>
    </ligandPart>
</feature>
<dbReference type="OrthoDB" id="6425973at2759"/>
<dbReference type="PANTHER" id="PTHR24291">
    <property type="entry name" value="CYTOCHROME P450 FAMILY 4"/>
    <property type="match status" value="1"/>
</dbReference>
<dbReference type="Proteomes" id="UP000886998">
    <property type="component" value="Unassembled WGS sequence"/>
</dbReference>
<keyword evidence="10" id="KW-0560">Oxidoreductase</keyword>
<dbReference type="AlphaFoldDB" id="A0A8X6XX65"/>
<dbReference type="PROSITE" id="PS00086">
    <property type="entry name" value="CYTOCHROME_P450"/>
    <property type="match status" value="1"/>
</dbReference>
<dbReference type="GO" id="GO:0004497">
    <property type="term" value="F:monooxygenase activity"/>
    <property type="evidence" value="ECO:0007669"/>
    <property type="project" value="UniProtKB-KW"/>
</dbReference>
<dbReference type="Gene3D" id="1.10.630.10">
    <property type="entry name" value="Cytochrome P450"/>
    <property type="match status" value="1"/>
</dbReference>
<comment type="cofactor">
    <cofactor evidence="1 9">
        <name>heme</name>
        <dbReference type="ChEBI" id="CHEBI:30413"/>
    </cofactor>
</comment>
<dbReference type="GO" id="GO:0005789">
    <property type="term" value="C:endoplasmic reticulum membrane"/>
    <property type="evidence" value="ECO:0007669"/>
    <property type="project" value="UniProtKB-SubCell"/>
</dbReference>
<evidence type="ECO:0000313" key="12">
    <source>
        <dbReference type="Proteomes" id="UP000886998"/>
    </source>
</evidence>
<keyword evidence="7 10" id="KW-0503">Monooxygenase</keyword>
<comment type="caution">
    <text evidence="11">The sequence shown here is derived from an EMBL/GenBank/DDBJ whole genome shotgun (WGS) entry which is preliminary data.</text>
</comment>
<keyword evidence="9 10" id="KW-0479">Metal-binding</keyword>
<dbReference type="InterPro" id="IPR002401">
    <property type="entry name" value="Cyt_P450_E_grp-I"/>
</dbReference>
<dbReference type="GO" id="GO:0005506">
    <property type="term" value="F:iron ion binding"/>
    <property type="evidence" value="ECO:0007669"/>
    <property type="project" value="InterPro"/>
</dbReference>
<keyword evidence="5" id="KW-0256">Endoplasmic reticulum</keyword>
<dbReference type="InterPro" id="IPR050196">
    <property type="entry name" value="Cytochrome_P450_Monoox"/>
</dbReference>
<dbReference type="PANTHER" id="PTHR24291:SF189">
    <property type="entry name" value="CYTOCHROME P450 4C3-RELATED"/>
    <property type="match status" value="1"/>
</dbReference>
<evidence type="ECO:0000256" key="7">
    <source>
        <dbReference type="ARBA" id="ARBA00023033"/>
    </source>
</evidence>